<keyword evidence="3" id="KW-0611">Plant defense</keyword>
<dbReference type="Gene3D" id="1.10.8.430">
    <property type="entry name" value="Helical domain of apoptotic protease-activating factors"/>
    <property type="match status" value="1"/>
</dbReference>
<dbReference type="Gene3D" id="3.80.10.10">
    <property type="entry name" value="Ribonuclease Inhibitor"/>
    <property type="match status" value="1"/>
</dbReference>
<evidence type="ECO:0000256" key="2">
    <source>
        <dbReference type="ARBA" id="ARBA00022741"/>
    </source>
</evidence>
<proteinExistence type="inferred from homology"/>
<dbReference type="GO" id="GO:0005524">
    <property type="term" value="F:ATP binding"/>
    <property type="evidence" value="ECO:0007669"/>
    <property type="project" value="UniProtKB-KW"/>
</dbReference>
<evidence type="ECO:0000256" key="4">
    <source>
        <dbReference type="ARBA" id="ARBA00022840"/>
    </source>
</evidence>
<keyword evidence="4" id="KW-0067">ATP-binding</keyword>
<dbReference type="InterPro" id="IPR032675">
    <property type="entry name" value="LRR_dom_sf"/>
</dbReference>
<dbReference type="InterPro" id="IPR003593">
    <property type="entry name" value="AAA+_ATPase"/>
</dbReference>
<dbReference type="SUPFAM" id="SSF52540">
    <property type="entry name" value="P-loop containing nucleoside triphosphate hydrolases"/>
    <property type="match status" value="1"/>
</dbReference>
<accession>A0AAV5MQX6</accession>
<dbReference type="PRINTS" id="PR00364">
    <property type="entry name" value="DISEASERSIST"/>
</dbReference>
<evidence type="ECO:0000259" key="5">
    <source>
        <dbReference type="SMART" id="SM00382"/>
    </source>
</evidence>
<dbReference type="Pfam" id="PF23247">
    <property type="entry name" value="LRR_RPS2"/>
    <property type="match status" value="1"/>
</dbReference>
<dbReference type="PANTHER" id="PTHR33463:SF217">
    <property type="entry name" value="DISEASE RESISTANCE PROTEIN RPS2-LIKE"/>
    <property type="match status" value="1"/>
</dbReference>
<dbReference type="InterPro" id="IPR027417">
    <property type="entry name" value="P-loop_NTPase"/>
</dbReference>
<name>A0AAV5MQX6_9ROSI</name>
<comment type="similarity">
    <text evidence="1">Belongs to the disease resistance NB-LRR family.</text>
</comment>
<dbReference type="FunFam" id="3.40.50.300:FF:001091">
    <property type="entry name" value="Probable disease resistance protein At1g61300"/>
    <property type="match status" value="1"/>
</dbReference>
<dbReference type="InterPro" id="IPR050905">
    <property type="entry name" value="Plant_NBS-LRR"/>
</dbReference>
<evidence type="ECO:0000256" key="1">
    <source>
        <dbReference type="ARBA" id="ARBA00008894"/>
    </source>
</evidence>
<dbReference type="PANTHER" id="PTHR33463">
    <property type="entry name" value="NB-ARC DOMAIN-CONTAINING PROTEIN-RELATED"/>
    <property type="match status" value="1"/>
</dbReference>
<keyword evidence="7" id="KW-1185">Reference proteome</keyword>
<evidence type="ECO:0000313" key="7">
    <source>
        <dbReference type="Proteomes" id="UP001054252"/>
    </source>
</evidence>
<dbReference type="InterPro" id="IPR057135">
    <property type="entry name" value="At4g27190-like_LRR"/>
</dbReference>
<dbReference type="Proteomes" id="UP001054252">
    <property type="component" value="Unassembled WGS sequence"/>
</dbReference>
<dbReference type="Pfam" id="PF00931">
    <property type="entry name" value="NB-ARC"/>
    <property type="match status" value="1"/>
</dbReference>
<dbReference type="InterPro" id="IPR002182">
    <property type="entry name" value="NB-ARC"/>
</dbReference>
<sequence length="666" mass="76322">MDFIGPILEVLEFVGPPICKYLKYHRKLDDFVSNFQRLQEDLHNRKDAIESRLHAELHFGKRKNPEVTKWLEDVVEITKDAQRVEHKVRKGKYFSRACLGKLLEDKTQEMKLLWDKGNSLQILVLDDPSSSIVPLPTSELVGEEDVKEKIWSYLEDDQVNKIGVCGMGGIGKTTIMKHIHNELLKKAKFSRIVWVTVSQEFDIGKLQKNIANGLNEKLEEDDDITQRAAKLLAILQRWRSFVLILDDVWTGFCLEDVGIPEPTAENGCKVVLTTRLKEVARSMGCEMIDVKPLEKDQALKLFLNKVGNDVLSPTLESTLEMIVDECAGLPLAIVTVAGSMRRISDPRLWKNALNELIEHSRTVADYKIPKDEIIEYWIEEGLIEEMQTRQAMNSSAVLVCDSIEEVTIRYCSDLKRVFGSWFNPLQTLERLNLEELESLKSVFDEEALALLSTAPATTIFPLVSISIGGCHQLKELFSPRFLLSCLQNLETIDIIDCAQMEEIISLGSQEEEKALQLSLPKLWKLKLEDLPALKSICSNISVLRCDSLKYLAIIRCTELKRIPLYLPQLDNGQPLPPPSLQEIIVFPKEWWESLELDHPKERDALLPFCRFLAYEPWEWQRLPLRQWLYLASRPHKPKTKPSVIKPKFESMCSPSTKFLDFVSVKI</sequence>
<protein>
    <recommendedName>
        <fullName evidence="5">AAA+ ATPase domain-containing protein</fullName>
    </recommendedName>
</protein>
<dbReference type="AlphaFoldDB" id="A0AAV5MQX6"/>
<keyword evidence="2" id="KW-0547">Nucleotide-binding</keyword>
<dbReference type="SUPFAM" id="SSF52047">
    <property type="entry name" value="RNI-like"/>
    <property type="match status" value="1"/>
</dbReference>
<dbReference type="GO" id="GO:0006952">
    <property type="term" value="P:defense response"/>
    <property type="evidence" value="ECO:0007669"/>
    <property type="project" value="UniProtKB-KW"/>
</dbReference>
<dbReference type="GO" id="GO:0043531">
    <property type="term" value="F:ADP binding"/>
    <property type="evidence" value="ECO:0007669"/>
    <property type="project" value="InterPro"/>
</dbReference>
<gene>
    <name evidence="6" type="ORF">SLEP1_g58477</name>
</gene>
<evidence type="ECO:0000256" key="3">
    <source>
        <dbReference type="ARBA" id="ARBA00022821"/>
    </source>
</evidence>
<reference evidence="6 7" key="1">
    <citation type="journal article" date="2021" name="Commun. Biol.">
        <title>The genome of Shorea leprosula (Dipterocarpaceae) highlights the ecological relevance of drought in aseasonal tropical rainforests.</title>
        <authorList>
            <person name="Ng K.K.S."/>
            <person name="Kobayashi M.J."/>
            <person name="Fawcett J.A."/>
            <person name="Hatakeyama M."/>
            <person name="Paape T."/>
            <person name="Ng C.H."/>
            <person name="Ang C.C."/>
            <person name="Tnah L.H."/>
            <person name="Lee C.T."/>
            <person name="Nishiyama T."/>
            <person name="Sese J."/>
            <person name="O'Brien M.J."/>
            <person name="Copetti D."/>
            <person name="Mohd Noor M.I."/>
            <person name="Ong R.C."/>
            <person name="Putra M."/>
            <person name="Sireger I.Z."/>
            <person name="Indrioko S."/>
            <person name="Kosugi Y."/>
            <person name="Izuno A."/>
            <person name="Isagi Y."/>
            <person name="Lee S.L."/>
            <person name="Shimizu K.K."/>
        </authorList>
    </citation>
    <scope>NUCLEOTIDE SEQUENCE [LARGE SCALE GENOMIC DNA]</scope>
    <source>
        <strain evidence="6">214</strain>
    </source>
</reference>
<evidence type="ECO:0000313" key="6">
    <source>
        <dbReference type="EMBL" id="GKV51853.1"/>
    </source>
</evidence>
<comment type="caution">
    <text evidence="6">The sequence shown here is derived from an EMBL/GenBank/DDBJ whole genome shotgun (WGS) entry which is preliminary data.</text>
</comment>
<organism evidence="6 7">
    <name type="scientific">Rubroshorea leprosula</name>
    <dbReference type="NCBI Taxonomy" id="152421"/>
    <lineage>
        <taxon>Eukaryota</taxon>
        <taxon>Viridiplantae</taxon>
        <taxon>Streptophyta</taxon>
        <taxon>Embryophyta</taxon>
        <taxon>Tracheophyta</taxon>
        <taxon>Spermatophyta</taxon>
        <taxon>Magnoliopsida</taxon>
        <taxon>eudicotyledons</taxon>
        <taxon>Gunneridae</taxon>
        <taxon>Pentapetalae</taxon>
        <taxon>rosids</taxon>
        <taxon>malvids</taxon>
        <taxon>Malvales</taxon>
        <taxon>Dipterocarpaceae</taxon>
        <taxon>Rubroshorea</taxon>
    </lineage>
</organism>
<dbReference type="SMART" id="SM00382">
    <property type="entry name" value="AAA"/>
    <property type="match status" value="1"/>
</dbReference>
<dbReference type="InterPro" id="IPR042197">
    <property type="entry name" value="Apaf_helical"/>
</dbReference>
<dbReference type="Gene3D" id="3.40.50.300">
    <property type="entry name" value="P-loop containing nucleotide triphosphate hydrolases"/>
    <property type="match status" value="1"/>
</dbReference>
<feature type="domain" description="AAA+ ATPase" evidence="5">
    <location>
        <begin position="158"/>
        <end position="294"/>
    </location>
</feature>
<dbReference type="EMBL" id="BPVZ01000553">
    <property type="protein sequence ID" value="GKV51853.1"/>
    <property type="molecule type" value="Genomic_DNA"/>
</dbReference>